<evidence type="ECO:0000256" key="9">
    <source>
        <dbReference type="PIRSR" id="PIRSR001415-1"/>
    </source>
</evidence>
<dbReference type="PIRSF" id="PIRSF001415">
    <property type="entry name" value="Porphbilin_synth"/>
    <property type="match status" value="1"/>
</dbReference>
<evidence type="ECO:0000256" key="1">
    <source>
        <dbReference type="ARBA" id="ARBA00004694"/>
    </source>
</evidence>
<dbReference type="STRING" id="180163.SAMN02745174_01959"/>
<dbReference type="GO" id="GO:0004655">
    <property type="term" value="F:porphobilinogen synthase activity"/>
    <property type="evidence" value="ECO:0007669"/>
    <property type="project" value="UniProtKB-EC"/>
</dbReference>
<dbReference type="InterPro" id="IPR013785">
    <property type="entry name" value="Aldolase_TIM"/>
</dbReference>
<dbReference type="RefSeq" id="WP_078694421.1">
    <property type="nucleotide sequence ID" value="NZ_FUWX01000015.1"/>
</dbReference>
<feature type="binding site" evidence="10">
    <location>
        <position position="312"/>
    </location>
    <ligand>
        <name>5-aminolevulinate</name>
        <dbReference type="ChEBI" id="CHEBI:356416"/>
        <label>2</label>
    </ligand>
</feature>
<feature type="binding site" evidence="11">
    <location>
        <position position="129"/>
    </location>
    <ligand>
        <name>Zn(2+)</name>
        <dbReference type="ChEBI" id="CHEBI:29105"/>
        <note>catalytic</note>
    </ligand>
</feature>
<keyword evidence="12" id="KW-0460">Magnesium</keyword>
<dbReference type="NCBIfam" id="NF006762">
    <property type="entry name" value="PRK09283.1"/>
    <property type="match status" value="1"/>
</dbReference>
<accession>A0A1T4PLQ5</accession>
<reference evidence="15 16" key="1">
    <citation type="submission" date="2017-02" db="EMBL/GenBank/DDBJ databases">
        <authorList>
            <person name="Peterson S.W."/>
        </authorList>
    </citation>
    <scope>NUCLEOTIDE SEQUENCE [LARGE SCALE GENOMIC DNA]</scope>
    <source>
        <strain evidence="15 16">ATCC 700028</strain>
    </source>
</reference>
<feature type="binding site" evidence="12">
    <location>
        <position position="232"/>
    </location>
    <ligand>
        <name>Mg(2+)</name>
        <dbReference type="ChEBI" id="CHEBI:18420"/>
    </ligand>
</feature>
<feature type="binding site" evidence="10">
    <location>
        <position position="273"/>
    </location>
    <ligand>
        <name>5-aminolevulinate</name>
        <dbReference type="ChEBI" id="CHEBI:356416"/>
        <label>2</label>
    </ligand>
</feature>
<evidence type="ECO:0000256" key="4">
    <source>
        <dbReference type="ARBA" id="ARBA00020771"/>
    </source>
</evidence>
<protein>
    <recommendedName>
        <fullName evidence="4 13">Delta-aminolevulinic acid dehydratase</fullName>
        <ecNumber evidence="3 13">4.2.1.24</ecNumber>
    </recommendedName>
</protein>
<dbReference type="FunFam" id="3.20.20.70:FF:000019">
    <property type="entry name" value="Delta-aminolevulinic acid dehydratase"/>
    <property type="match status" value="1"/>
</dbReference>
<dbReference type="GO" id="GO:0008270">
    <property type="term" value="F:zinc ion binding"/>
    <property type="evidence" value="ECO:0007669"/>
    <property type="project" value="TreeGrafter"/>
</dbReference>
<dbReference type="UniPathway" id="UPA00251">
    <property type="reaction ID" value="UER00318"/>
</dbReference>
<dbReference type="AlphaFoldDB" id="A0A1T4PLQ5"/>
<comment type="similarity">
    <text evidence="2 14">Belongs to the ALAD family.</text>
</comment>
<comment type="pathway">
    <text evidence="1">Porphyrin-containing compound metabolism; protoporphyrin-IX biosynthesis; coproporphyrinogen-III from 5-aminolevulinate: step 1/4.</text>
</comment>
<evidence type="ECO:0000256" key="6">
    <source>
        <dbReference type="ARBA" id="ARBA00023239"/>
    </source>
</evidence>
<dbReference type="Proteomes" id="UP000191153">
    <property type="component" value="Unassembled WGS sequence"/>
</dbReference>
<dbReference type="PROSITE" id="PS00169">
    <property type="entry name" value="D_ALA_DEHYDRATASE"/>
    <property type="match status" value="1"/>
</dbReference>
<feature type="binding site" evidence="10">
    <location>
        <position position="204"/>
    </location>
    <ligand>
        <name>5-aminolevulinate</name>
        <dbReference type="ChEBI" id="CHEBI:356416"/>
        <label>1</label>
    </ligand>
</feature>
<feature type="binding site" evidence="11">
    <location>
        <position position="121"/>
    </location>
    <ligand>
        <name>Zn(2+)</name>
        <dbReference type="ChEBI" id="CHEBI:29105"/>
        <note>catalytic</note>
    </ligand>
</feature>
<keyword evidence="6 13" id="KW-0456">Lyase</keyword>
<dbReference type="SUPFAM" id="SSF51569">
    <property type="entry name" value="Aldolase"/>
    <property type="match status" value="1"/>
</dbReference>
<dbReference type="EC" id="4.2.1.24" evidence="3 13"/>
<evidence type="ECO:0000256" key="3">
    <source>
        <dbReference type="ARBA" id="ARBA00012053"/>
    </source>
</evidence>
<keyword evidence="11" id="KW-0862">Zinc</keyword>
<dbReference type="Pfam" id="PF00490">
    <property type="entry name" value="ALAD"/>
    <property type="match status" value="1"/>
</dbReference>
<dbReference type="CDD" id="cd00384">
    <property type="entry name" value="ALAD_PBGS"/>
    <property type="match status" value="1"/>
</dbReference>
<dbReference type="PRINTS" id="PR00144">
    <property type="entry name" value="DALDHYDRTASE"/>
</dbReference>
<evidence type="ECO:0000256" key="13">
    <source>
        <dbReference type="RuleBase" id="RU000515"/>
    </source>
</evidence>
<keyword evidence="5" id="KW-0350">Heme biosynthesis</keyword>
<dbReference type="InterPro" id="IPR001731">
    <property type="entry name" value="ALAD"/>
</dbReference>
<evidence type="ECO:0000313" key="15">
    <source>
        <dbReference type="EMBL" id="SJZ92480.1"/>
    </source>
</evidence>
<organism evidence="15 16">
    <name type="scientific">Cetobacterium ceti</name>
    <dbReference type="NCBI Taxonomy" id="180163"/>
    <lineage>
        <taxon>Bacteria</taxon>
        <taxon>Fusobacteriati</taxon>
        <taxon>Fusobacteriota</taxon>
        <taxon>Fusobacteriia</taxon>
        <taxon>Fusobacteriales</taxon>
        <taxon>Fusobacteriaceae</taxon>
        <taxon>Cetobacterium</taxon>
    </lineage>
</organism>
<evidence type="ECO:0000256" key="7">
    <source>
        <dbReference type="ARBA" id="ARBA00023244"/>
    </source>
</evidence>
<dbReference type="PANTHER" id="PTHR11458">
    <property type="entry name" value="DELTA-AMINOLEVULINIC ACID DEHYDRATASE"/>
    <property type="match status" value="1"/>
</dbReference>
<gene>
    <name evidence="15" type="ORF">SAMN02745174_01959</name>
</gene>
<comment type="catalytic activity">
    <reaction evidence="8 13">
        <text>2 5-aminolevulinate = porphobilinogen + 2 H2O + H(+)</text>
        <dbReference type="Rhea" id="RHEA:24064"/>
        <dbReference type="ChEBI" id="CHEBI:15377"/>
        <dbReference type="ChEBI" id="CHEBI:15378"/>
        <dbReference type="ChEBI" id="CHEBI:58126"/>
        <dbReference type="ChEBI" id="CHEBI:356416"/>
        <dbReference type="EC" id="4.2.1.24"/>
    </reaction>
</comment>
<dbReference type="EMBL" id="FUWX01000015">
    <property type="protein sequence ID" value="SJZ92480.1"/>
    <property type="molecule type" value="Genomic_DNA"/>
</dbReference>
<feature type="active site" description="Schiff-base intermediate with substrate" evidence="9">
    <location>
        <position position="194"/>
    </location>
</feature>
<feature type="active site" description="Schiff-base intermediate with substrate" evidence="9">
    <location>
        <position position="247"/>
    </location>
</feature>
<sequence length="323" mass="36276">MINRTRRTRSSQTMRDLVANVTFSLDNLVYPIFVEEGQNIKKEIPSMPGQFRLSIDNLKEELQEIKNLGIKSLLVFGIPEANKKDPVGTEAYNDNGIVQEAVRFIKKEFPEFLLITDVCMCEYTSHGHCGLLNGEEVLNDETVELLCKIAISHVKAGADMVAPSDMMDGRIAAMRKALDKEGFVNVPIMAYSIKYASSYYGPFRDAADSAPSFGDRKAYQMDYRNSKDYLIEARNDINEGADIIMVKPGMPYLDVVKAIADSIDLPVAVYNVSGEYSMVKAASQMGWIDEKKIVMENMYAMRRAGASIIITYHAKDIAKWMEK</sequence>
<dbReference type="GO" id="GO:0005829">
    <property type="term" value="C:cytosol"/>
    <property type="evidence" value="ECO:0007669"/>
    <property type="project" value="TreeGrafter"/>
</dbReference>
<evidence type="ECO:0000256" key="12">
    <source>
        <dbReference type="PIRSR" id="PIRSR001415-5"/>
    </source>
</evidence>
<dbReference type="SMART" id="SM01004">
    <property type="entry name" value="ALAD"/>
    <property type="match status" value="1"/>
</dbReference>
<evidence type="ECO:0000256" key="11">
    <source>
        <dbReference type="PIRSR" id="PIRSR001415-3"/>
    </source>
</evidence>
<evidence type="ECO:0000256" key="10">
    <source>
        <dbReference type="PIRSR" id="PIRSR001415-2"/>
    </source>
</evidence>
<feature type="binding site" evidence="10">
    <location>
        <position position="216"/>
    </location>
    <ligand>
        <name>5-aminolevulinate</name>
        <dbReference type="ChEBI" id="CHEBI:356416"/>
        <label>1</label>
    </ligand>
</feature>
<dbReference type="InterPro" id="IPR030656">
    <property type="entry name" value="ALAD_AS"/>
</dbReference>
<keyword evidence="7 13" id="KW-0627">Porphyrin biosynthesis</keyword>
<name>A0A1T4PLQ5_9FUSO</name>
<keyword evidence="11" id="KW-0479">Metal-binding</keyword>
<feature type="binding site" evidence="11">
    <location>
        <position position="119"/>
    </location>
    <ligand>
        <name>Zn(2+)</name>
        <dbReference type="ChEBI" id="CHEBI:29105"/>
        <note>catalytic</note>
    </ligand>
</feature>
<dbReference type="GO" id="GO:0006782">
    <property type="term" value="P:protoporphyrinogen IX biosynthetic process"/>
    <property type="evidence" value="ECO:0007669"/>
    <property type="project" value="UniProtKB-UniPathway"/>
</dbReference>
<evidence type="ECO:0000313" key="16">
    <source>
        <dbReference type="Proteomes" id="UP000191153"/>
    </source>
</evidence>
<dbReference type="OrthoDB" id="9805001at2"/>
<evidence type="ECO:0000256" key="2">
    <source>
        <dbReference type="ARBA" id="ARBA00008055"/>
    </source>
</evidence>
<comment type="subunit">
    <text evidence="13">Homooctamer.</text>
</comment>
<dbReference type="Gene3D" id="3.20.20.70">
    <property type="entry name" value="Aldolase class I"/>
    <property type="match status" value="1"/>
</dbReference>
<keyword evidence="16" id="KW-1185">Reference proteome</keyword>
<evidence type="ECO:0000256" key="5">
    <source>
        <dbReference type="ARBA" id="ARBA00023133"/>
    </source>
</evidence>
<proteinExistence type="inferred from homology"/>
<evidence type="ECO:0000256" key="8">
    <source>
        <dbReference type="ARBA" id="ARBA00047651"/>
    </source>
</evidence>
<dbReference type="PANTHER" id="PTHR11458:SF0">
    <property type="entry name" value="DELTA-AMINOLEVULINIC ACID DEHYDRATASE"/>
    <property type="match status" value="1"/>
</dbReference>
<evidence type="ECO:0000256" key="14">
    <source>
        <dbReference type="RuleBase" id="RU004161"/>
    </source>
</evidence>